<keyword evidence="3 7" id="KW-0067">ATP-binding</keyword>
<dbReference type="Gene3D" id="3.40.50.300">
    <property type="entry name" value="P-loop containing nucleotide triphosphate hydrolases"/>
    <property type="match status" value="1"/>
</dbReference>
<reference evidence="8" key="1">
    <citation type="journal article" date="2019" name="Int. J. Syst. Evol. Microbiol.">
        <title>The Global Catalogue of Microorganisms (GCM) 10K type strain sequencing project: providing services to taxonomists for standard genome sequencing and annotation.</title>
        <authorList>
            <consortium name="The Broad Institute Genomics Platform"/>
            <consortium name="The Broad Institute Genome Sequencing Center for Infectious Disease"/>
            <person name="Wu L."/>
            <person name="Ma J."/>
        </authorList>
    </citation>
    <scope>NUCLEOTIDE SEQUENCE [LARGE SCALE GENOMIC DNA]</scope>
    <source>
        <strain evidence="8">JCM 17543</strain>
    </source>
</reference>
<gene>
    <name evidence="7" type="ORF">GCM10022276_03670</name>
</gene>
<comment type="caution">
    <text evidence="7">The sequence shown here is derived from an EMBL/GenBank/DDBJ whole genome shotgun (WGS) entry which is preliminary data.</text>
</comment>
<keyword evidence="4" id="KW-0864">Zinc transport</keyword>
<dbReference type="Proteomes" id="UP001500827">
    <property type="component" value="Unassembled WGS sequence"/>
</dbReference>
<dbReference type="Pfam" id="PF00005">
    <property type="entry name" value="ABC_tran"/>
    <property type="match status" value="1"/>
</dbReference>
<keyword evidence="4" id="KW-0862">Zinc</keyword>
<keyword evidence="1" id="KW-0813">Transport</keyword>
<keyword evidence="8" id="KW-1185">Reference proteome</keyword>
<keyword evidence="2" id="KW-0547">Nucleotide-binding</keyword>
<dbReference type="PANTHER" id="PTHR42734">
    <property type="entry name" value="METAL TRANSPORT SYSTEM ATP-BINDING PROTEIN TM_0124-RELATED"/>
    <property type="match status" value="1"/>
</dbReference>
<dbReference type="InterPro" id="IPR027417">
    <property type="entry name" value="P-loop_NTPase"/>
</dbReference>
<proteinExistence type="predicted"/>
<dbReference type="InterPro" id="IPR003593">
    <property type="entry name" value="AAA+_ATPase"/>
</dbReference>
<name>A0ABP7KWW6_9SPHN</name>
<dbReference type="InterPro" id="IPR050153">
    <property type="entry name" value="Metal_Ion_Import_ABC"/>
</dbReference>
<sequence>MTPRVEARGVTIDQRLRSADLDLGPGELVALIGRNGGGKTSLLRALAGIEADGGSVRIDGASLEKQSPARRPYLVTFAPASRDLTWPIRVRDVIALGLPRPDRDRVEAMIRLLELEQLADRPADRLSTGERARVLTARALAPSPKLLLLDEPLSNLDPYWVLRLLEILRDAVEAGATALVAVHDIDRIREFDRAILIDDGAIRADLPPSQMLESTEVAEAFRIQRDGAGWRVRPTAGPRSSR</sequence>
<evidence type="ECO:0000256" key="4">
    <source>
        <dbReference type="ARBA" id="ARBA00022906"/>
    </source>
</evidence>
<dbReference type="RefSeq" id="WP_344697990.1">
    <property type="nucleotide sequence ID" value="NZ_BAABBM010000001.1"/>
</dbReference>
<dbReference type="SUPFAM" id="SSF52540">
    <property type="entry name" value="P-loop containing nucleoside triphosphate hydrolases"/>
    <property type="match status" value="1"/>
</dbReference>
<dbReference type="InterPro" id="IPR003439">
    <property type="entry name" value="ABC_transporter-like_ATP-bd"/>
</dbReference>
<protein>
    <submittedName>
        <fullName evidence="7">ABC transporter ATP-binding protein</fullName>
    </submittedName>
</protein>
<dbReference type="PROSITE" id="PS50893">
    <property type="entry name" value="ABC_TRANSPORTER_2"/>
    <property type="match status" value="1"/>
</dbReference>
<dbReference type="GO" id="GO:0005524">
    <property type="term" value="F:ATP binding"/>
    <property type="evidence" value="ECO:0007669"/>
    <property type="project" value="UniProtKB-KW"/>
</dbReference>
<evidence type="ECO:0000256" key="2">
    <source>
        <dbReference type="ARBA" id="ARBA00022741"/>
    </source>
</evidence>
<accession>A0ABP7KWW6</accession>
<dbReference type="EMBL" id="BAABBM010000001">
    <property type="protein sequence ID" value="GAA3887851.1"/>
    <property type="molecule type" value="Genomic_DNA"/>
</dbReference>
<evidence type="ECO:0000256" key="1">
    <source>
        <dbReference type="ARBA" id="ARBA00022448"/>
    </source>
</evidence>
<evidence type="ECO:0000256" key="3">
    <source>
        <dbReference type="ARBA" id="ARBA00022840"/>
    </source>
</evidence>
<organism evidence="7 8">
    <name type="scientific">Sphingomonas limnosediminicola</name>
    <dbReference type="NCBI Taxonomy" id="940133"/>
    <lineage>
        <taxon>Bacteria</taxon>
        <taxon>Pseudomonadati</taxon>
        <taxon>Pseudomonadota</taxon>
        <taxon>Alphaproteobacteria</taxon>
        <taxon>Sphingomonadales</taxon>
        <taxon>Sphingomonadaceae</taxon>
        <taxon>Sphingomonas</taxon>
    </lineage>
</organism>
<evidence type="ECO:0000313" key="7">
    <source>
        <dbReference type="EMBL" id="GAA3887851.1"/>
    </source>
</evidence>
<evidence type="ECO:0000256" key="5">
    <source>
        <dbReference type="ARBA" id="ARBA00023065"/>
    </source>
</evidence>
<dbReference type="SMART" id="SM00382">
    <property type="entry name" value="AAA"/>
    <property type="match status" value="1"/>
</dbReference>
<keyword evidence="5" id="KW-0406">Ion transport</keyword>
<evidence type="ECO:0000259" key="6">
    <source>
        <dbReference type="PROSITE" id="PS50893"/>
    </source>
</evidence>
<evidence type="ECO:0000313" key="8">
    <source>
        <dbReference type="Proteomes" id="UP001500827"/>
    </source>
</evidence>
<feature type="domain" description="ABC transporter" evidence="6">
    <location>
        <begin position="1"/>
        <end position="224"/>
    </location>
</feature>